<dbReference type="EMBL" id="KN818311">
    <property type="protein sequence ID" value="KIL59676.1"/>
    <property type="molecule type" value="Genomic_DNA"/>
</dbReference>
<dbReference type="Proteomes" id="UP000054549">
    <property type="component" value="Unassembled WGS sequence"/>
</dbReference>
<gene>
    <name evidence="1" type="ORF">M378DRAFT_168928</name>
</gene>
<dbReference type="AlphaFoldDB" id="A0A0C2WSF0"/>
<protein>
    <submittedName>
        <fullName evidence="1">Uncharacterized protein</fullName>
    </submittedName>
</protein>
<reference evidence="1 2" key="1">
    <citation type="submission" date="2014-04" db="EMBL/GenBank/DDBJ databases">
        <title>Evolutionary Origins and Diversification of the Mycorrhizal Mutualists.</title>
        <authorList>
            <consortium name="DOE Joint Genome Institute"/>
            <consortium name="Mycorrhizal Genomics Consortium"/>
            <person name="Kohler A."/>
            <person name="Kuo A."/>
            <person name="Nagy L.G."/>
            <person name="Floudas D."/>
            <person name="Copeland A."/>
            <person name="Barry K.W."/>
            <person name="Cichocki N."/>
            <person name="Veneault-Fourrey C."/>
            <person name="LaButti K."/>
            <person name="Lindquist E.A."/>
            <person name="Lipzen A."/>
            <person name="Lundell T."/>
            <person name="Morin E."/>
            <person name="Murat C."/>
            <person name="Riley R."/>
            <person name="Ohm R."/>
            <person name="Sun H."/>
            <person name="Tunlid A."/>
            <person name="Henrissat B."/>
            <person name="Grigoriev I.V."/>
            <person name="Hibbett D.S."/>
            <person name="Martin F."/>
        </authorList>
    </citation>
    <scope>NUCLEOTIDE SEQUENCE [LARGE SCALE GENOMIC DNA]</scope>
    <source>
        <strain evidence="1 2">Koide BX008</strain>
    </source>
</reference>
<proteinExistence type="predicted"/>
<keyword evidence="2" id="KW-1185">Reference proteome</keyword>
<evidence type="ECO:0000313" key="1">
    <source>
        <dbReference type="EMBL" id="KIL59676.1"/>
    </source>
</evidence>
<evidence type="ECO:0000313" key="2">
    <source>
        <dbReference type="Proteomes" id="UP000054549"/>
    </source>
</evidence>
<dbReference type="InParanoid" id="A0A0C2WSF0"/>
<accession>A0A0C2WSF0</accession>
<dbReference type="HOGENOM" id="CLU_166972_0_0_1"/>
<name>A0A0C2WSF0_AMAMK</name>
<sequence length="95" mass="10778">MTNGLHVALRASLLHNDVHPARYSRTAKPTGQHPHVGLMCRDLLAASVNSYDTSRVSLLPRRGHKGIRLLEIARERRLPRSCSKEMIIPRTHLMH</sequence>
<organism evidence="1 2">
    <name type="scientific">Amanita muscaria (strain Koide BX008)</name>
    <dbReference type="NCBI Taxonomy" id="946122"/>
    <lineage>
        <taxon>Eukaryota</taxon>
        <taxon>Fungi</taxon>
        <taxon>Dikarya</taxon>
        <taxon>Basidiomycota</taxon>
        <taxon>Agaricomycotina</taxon>
        <taxon>Agaricomycetes</taxon>
        <taxon>Agaricomycetidae</taxon>
        <taxon>Agaricales</taxon>
        <taxon>Pluteineae</taxon>
        <taxon>Amanitaceae</taxon>
        <taxon>Amanita</taxon>
    </lineage>
</organism>